<comment type="subcellular location">
    <subcellularLocation>
        <location evidence="1">Membrane</location>
        <topology evidence="1">Multi-pass membrane protein</topology>
    </subcellularLocation>
</comment>
<dbReference type="SUPFAM" id="SSF111352">
    <property type="entry name" value="Ammonium transporter"/>
    <property type="match status" value="1"/>
</dbReference>
<sequence>MAVGLFAHPRLTDGTRSAAGLFVGGNGRLLGVQLLGAAVVLAWTGAVALVAYKLIDRLPGCQLRVDKDAELLGLDFAYHDGFAYPELNKEAVAHFNEVKAAERRVKARNAGVKATRRQVKVRSVASSKGSSKGSVKSSKRKGVSILVRKGTKTMCKDGPNSDEERSMSCSVSSYTQQGLLGSSVSMSPMTTGSKMDYSNKTVLSERNAKLTKAGSSSRTLAEIAPKSTGPQGGEVSDHALFGNKAVQSPHGLQDDVFKSSVLGKGEARELALRELTDNRGTSRRWGEKGASSSRGATARNRVVVEDVDDREGEEGGVSSPSGSPAARSREQPLGKQ</sequence>
<keyword evidence="4 6" id="KW-0472">Membrane</keyword>
<dbReference type="GO" id="GO:0008519">
    <property type="term" value="F:ammonium channel activity"/>
    <property type="evidence" value="ECO:0007669"/>
    <property type="project" value="InterPro"/>
</dbReference>
<dbReference type="InterPro" id="IPR024041">
    <property type="entry name" value="NH4_transpt_AmtB-like_dom"/>
</dbReference>
<evidence type="ECO:0000256" key="5">
    <source>
        <dbReference type="SAM" id="MobiDB-lite"/>
    </source>
</evidence>
<feature type="compositionally biased region" description="Low complexity" evidence="5">
    <location>
        <begin position="121"/>
        <end position="136"/>
    </location>
</feature>
<feature type="region of interest" description="Disordered" evidence="5">
    <location>
        <begin position="273"/>
        <end position="336"/>
    </location>
</feature>
<reference evidence="8" key="1">
    <citation type="submission" date="2021-01" db="EMBL/GenBank/DDBJ databases">
        <authorList>
            <person name="Corre E."/>
            <person name="Pelletier E."/>
            <person name="Niang G."/>
            <person name="Scheremetjew M."/>
            <person name="Finn R."/>
            <person name="Kale V."/>
            <person name="Holt S."/>
            <person name="Cochrane G."/>
            <person name="Meng A."/>
            <person name="Brown T."/>
            <person name="Cohen L."/>
        </authorList>
    </citation>
    <scope>NUCLEOTIDE SEQUENCE</scope>
    <source>
        <strain evidence="8">CCMP3107</strain>
    </source>
</reference>
<feature type="transmembrane region" description="Helical" evidence="6">
    <location>
        <begin position="34"/>
        <end position="55"/>
    </location>
</feature>
<keyword evidence="2 6" id="KW-0812">Transmembrane</keyword>
<dbReference type="EMBL" id="HBIU01037044">
    <property type="protein sequence ID" value="CAE0638258.1"/>
    <property type="molecule type" value="Transcribed_RNA"/>
</dbReference>
<name>A0A7S3Y1D1_HETAK</name>
<protein>
    <recommendedName>
        <fullName evidence="7">Ammonium transporter AmtB-like domain-containing protein</fullName>
    </recommendedName>
</protein>
<gene>
    <name evidence="8" type="ORF">HAKA00212_LOCUS17038</name>
</gene>
<dbReference type="Gene3D" id="1.10.3430.10">
    <property type="entry name" value="Ammonium transporter AmtB like domains"/>
    <property type="match status" value="1"/>
</dbReference>
<evidence type="ECO:0000256" key="3">
    <source>
        <dbReference type="ARBA" id="ARBA00022989"/>
    </source>
</evidence>
<accession>A0A7S3Y1D1</accession>
<dbReference type="InterPro" id="IPR029020">
    <property type="entry name" value="Ammonium/urea_transptr"/>
</dbReference>
<feature type="compositionally biased region" description="Basic and acidic residues" evidence="5">
    <location>
        <begin position="327"/>
        <end position="336"/>
    </location>
</feature>
<evidence type="ECO:0000313" key="8">
    <source>
        <dbReference type="EMBL" id="CAE0638258.1"/>
    </source>
</evidence>
<feature type="compositionally biased region" description="Acidic residues" evidence="5">
    <location>
        <begin position="305"/>
        <end position="314"/>
    </location>
</feature>
<dbReference type="Pfam" id="PF00909">
    <property type="entry name" value="Ammonium_transp"/>
    <property type="match status" value="1"/>
</dbReference>
<evidence type="ECO:0000259" key="7">
    <source>
        <dbReference type="Pfam" id="PF00909"/>
    </source>
</evidence>
<feature type="region of interest" description="Disordered" evidence="5">
    <location>
        <begin position="210"/>
        <end position="237"/>
    </location>
</feature>
<keyword evidence="3 6" id="KW-1133">Transmembrane helix</keyword>
<evidence type="ECO:0000256" key="2">
    <source>
        <dbReference type="ARBA" id="ARBA00022692"/>
    </source>
</evidence>
<organism evidence="8">
    <name type="scientific">Heterosigma akashiwo</name>
    <name type="common">Chromophytic alga</name>
    <name type="synonym">Heterosigma carterae</name>
    <dbReference type="NCBI Taxonomy" id="2829"/>
    <lineage>
        <taxon>Eukaryota</taxon>
        <taxon>Sar</taxon>
        <taxon>Stramenopiles</taxon>
        <taxon>Ochrophyta</taxon>
        <taxon>Raphidophyceae</taxon>
        <taxon>Chattonellales</taxon>
        <taxon>Chattonellaceae</taxon>
        <taxon>Heterosigma</taxon>
    </lineage>
</organism>
<feature type="domain" description="Ammonium transporter AmtB-like" evidence="7">
    <location>
        <begin position="1"/>
        <end position="84"/>
    </location>
</feature>
<feature type="region of interest" description="Disordered" evidence="5">
    <location>
        <begin position="118"/>
        <end position="142"/>
    </location>
</feature>
<evidence type="ECO:0000256" key="4">
    <source>
        <dbReference type="ARBA" id="ARBA00023136"/>
    </source>
</evidence>
<proteinExistence type="predicted"/>
<evidence type="ECO:0000256" key="1">
    <source>
        <dbReference type="ARBA" id="ARBA00004141"/>
    </source>
</evidence>
<evidence type="ECO:0000256" key="6">
    <source>
        <dbReference type="SAM" id="Phobius"/>
    </source>
</evidence>
<feature type="compositionally biased region" description="Low complexity" evidence="5">
    <location>
        <begin position="316"/>
        <end position="326"/>
    </location>
</feature>
<dbReference type="AlphaFoldDB" id="A0A7S3Y1D1"/>
<dbReference type="GO" id="GO:0016020">
    <property type="term" value="C:membrane"/>
    <property type="evidence" value="ECO:0007669"/>
    <property type="project" value="UniProtKB-SubCell"/>
</dbReference>